<dbReference type="InterPro" id="IPR003593">
    <property type="entry name" value="AAA+_ATPase"/>
</dbReference>
<proteinExistence type="predicted"/>
<dbReference type="GO" id="GO:0016887">
    <property type="term" value="F:ATP hydrolysis activity"/>
    <property type="evidence" value="ECO:0007669"/>
    <property type="project" value="InterPro"/>
</dbReference>
<dbReference type="PANTHER" id="PTHR42771:SF2">
    <property type="entry name" value="IRON(3+)-HYDROXAMATE IMPORT ATP-BINDING PROTEIN FHUC"/>
    <property type="match status" value="1"/>
</dbReference>
<reference evidence="12" key="1">
    <citation type="submission" date="2016-10" db="EMBL/GenBank/DDBJ databases">
        <authorList>
            <person name="Varghese N."/>
        </authorList>
    </citation>
    <scope>NUCLEOTIDE SEQUENCE [LARGE SCALE GENOMIC DNA]</scope>
    <source>
        <strain evidence="12">DSM 17980</strain>
    </source>
</reference>
<evidence type="ECO:0000313" key="12">
    <source>
        <dbReference type="Proteomes" id="UP000183508"/>
    </source>
</evidence>
<keyword evidence="6 11" id="KW-0067">ATP-binding</keyword>
<dbReference type="PANTHER" id="PTHR42771">
    <property type="entry name" value="IRON(3+)-HYDROXAMATE IMPORT ATP-BINDING PROTEIN FHUC"/>
    <property type="match status" value="1"/>
</dbReference>
<dbReference type="Pfam" id="PF00005">
    <property type="entry name" value="ABC_tran"/>
    <property type="match status" value="1"/>
</dbReference>
<keyword evidence="9" id="KW-0472">Membrane</keyword>
<keyword evidence="12" id="KW-1185">Reference proteome</keyword>
<evidence type="ECO:0000256" key="9">
    <source>
        <dbReference type="ARBA" id="ARBA00023136"/>
    </source>
</evidence>
<name>A0A1I7JHJ7_9BACL</name>
<comment type="subcellular location">
    <subcellularLocation>
        <location evidence="1">Cell membrane</location>
        <topology evidence="1">Peripheral membrane protein</topology>
    </subcellularLocation>
</comment>
<organism evidence="11 12">
    <name type="scientific">Alicyclobacillus macrosporangiidus</name>
    <dbReference type="NCBI Taxonomy" id="392015"/>
    <lineage>
        <taxon>Bacteria</taxon>
        <taxon>Bacillati</taxon>
        <taxon>Bacillota</taxon>
        <taxon>Bacilli</taxon>
        <taxon>Bacillales</taxon>
        <taxon>Alicyclobacillaceae</taxon>
        <taxon>Alicyclobacillus</taxon>
    </lineage>
</organism>
<dbReference type="AlphaFoldDB" id="A0A1I7JHJ7"/>
<dbReference type="STRING" id="392015.SAMN05421543_11029"/>
<dbReference type="GO" id="GO:0005886">
    <property type="term" value="C:plasma membrane"/>
    <property type="evidence" value="ECO:0007669"/>
    <property type="project" value="UniProtKB-SubCell"/>
</dbReference>
<evidence type="ECO:0000256" key="4">
    <source>
        <dbReference type="ARBA" id="ARBA00022496"/>
    </source>
</evidence>
<evidence type="ECO:0000256" key="2">
    <source>
        <dbReference type="ARBA" id="ARBA00022448"/>
    </source>
</evidence>
<dbReference type="InterPro" id="IPR027417">
    <property type="entry name" value="P-loop_NTPase"/>
</dbReference>
<keyword evidence="8" id="KW-0406">Ion transport</keyword>
<dbReference type="InterPro" id="IPR051535">
    <property type="entry name" value="Siderophore_ABC-ATPase"/>
</dbReference>
<dbReference type="PROSITE" id="PS50893">
    <property type="entry name" value="ABC_TRANSPORTER_2"/>
    <property type="match status" value="1"/>
</dbReference>
<evidence type="ECO:0000259" key="10">
    <source>
        <dbReference type="PROSITE" id="PS50893"/>
    </source>
</evidence>
<dbReference type="SUPFAM" id="SSF52540">
    <property type="entry name" value="P-loop containing nucleoside triphosphate hydrolases"/>
    <property type="match status" value="1"/>
</dbReference>
<dbReference type="GO" id="GO:0006826">
    <property type="term" value="P:iron ion transport"/>
    <property type="evidence" value="ECO:0007669"/>
    <property type="project" value="UniProtKB-KW"/>
</dbReference>
<dbReference type="FunFam" id="3.40.50.300:FF:000134">
    <property type="entry name" value="Iron-enterobactin ABC transporter ATP-binding protein"/>
    <property type="match status" value="1"/>
</dbReference>
<feature type="domain" description="ABC transporter" evidence="10">
    <location>
        <begin position="2"/>
        <end position="238"/>
    </location>
</feature>
<gene>
    <name evidence="11" type="ORF">SAMN05421543_11029</name>
</gene>
<sequence length="283" mass="31295">MLLAENIQVGYGSKIVIQELNLTIAPGQITTFIGANGCGKSTLLRTLARLLKPTAGTVLLDGRDIFKRSTREVAKQLALLPQTPYAPPEVTVRQLVRLGRYPHGRWLGGWSDRDEQAVQEALAAMKLTDLADQPVDTLSGGQRQRAWIAMTLAQETDLLLLDEPTTYLDLSHQLDILDILRELNRRHHKTIVMVLHDLNLAARYSDVMVAVHQGTVYTQGKPEKVMTPETIRAIFDVECVVIPDPVAGTPLCIPIATRNHEVGEDAGRTQEPAQARHALELAR</sequence>
<dbReference type="SMART" id="SM00382">
    <property type="entry name" value="AAA"/>
    <property type="match status" value="1"/>
</dbReference>
<evidence type="ECO:0000256" key="1">
    <source>
        <dbReference type="ARBA" id="ARBA00004202"/>
    </source>
</evidence>
<evidence type="ECO:0000256" key="8">
    <source>
        <dbReference type="ARBA" id="ARBA00023065"/>
    </source>
</evidence>
<dbReference type="InterPro" id="IPR003439">
    <property type="entry name" value="ABC_transporter-like_ATP-bd"/>
</dbReference>
<keyword evidence="2" id="KW-0813">Transport</keyword>
<evidence type="ECO:0000256" key="7">
    <source>
        <dbReference type="ARBA" id="ARBA00023004"/>
    </source>
</evidence>
<accession>A0A1I7JHJ7</accession>
<dbReference type="CDD" id="cd03214">
    <property type="entry name" value="ABC_Iron-Siderophores_B12_Hemin"/>
    <property type="match status" value="1"/>
</dbReference>
<dbReference type="Proteomes" id="UP000183508">
    <property type="component" value="Unassembled WGS sequence"/>
</dbReference>
<dbReference type="Gene3D" id="3.40.50.300">
    <property type="entry name" value="P-loop containing nucleotide triphosphate hydrolases"/>
    <property type="match status" value="1"/>
</dbReference>
<dbReference type="InterPro" id="IPR017871">
    <property type="entry name" value="ABC_transporter-like_CS"/>
</dbReference>
<evidence type="ECO:0000256" key="3">
    <source>
        <dbReference type="ARBA" id="ARBA00022475"/>
    </source>
</evidence>
<evidence type="ECO:0000256" key="6">
    <source>
        <dbReference type="ARBA" id="ARBA00022840"/>
    </source>
</evidence>
<keyword evidence="7" id="KW-0408">Iron</keyword>
<keyword evidence="3" id="KW-1003">Cell membrane</keyword>
<dbReference type="EMBL" id="FPBV01000010">
    <property type="protein sequence ID" value="SFU84626.1"/>
    <property type="molecule type" value="Genomic_DNA"/>
</dbReference>
<dbReference type="GO" id="GO:0005524">
    <property type="term" value="F:ATP binding"/>
    <property type="evidence" value="ECO:0007669"/>
    <property type="project" value="UniProtKB-KW"/>
</dbReference>
<keyword evidence="4" id="KW-0410">Iron transport</keyword>
<dbReference type="PROSITE" id="PS00211">
    <property type="entry name" value="ABC_TRANSPORTER_1"/>
    <property type="match status" value="1"/>
</dbReference>
<keyword evidence="5" id="KW-0547">Nucleotide-binding</keyword>
<evidence type="ECO:0000256" key="5">
    <source>
        <dbReference type="ARBA" id="ARBA00022741"/>
    </source>
</evidence>
<evidence type="ECO:0000313" key="11">
    <source>
        <dbReference type="EMBL" id="SFU84626.1"/>
    </source>
</evidence>
<protein>
    <submittedName>
        <fullName evidence="11">Iron complex transport system ATP-binding protein</fullName>
    </submittedName>
</protein>